<evidence type="ECO:0000256" key="1">
    <source>
        <dbReference type="ARBA" id="ARBA00005254"/>
    </source>
</evidence>
<keyword evidence="3" id="KW-0456">Lyase</keyword>
<dbReference type="InterPro" id="IPR018376">
    <property type="entry name" value="Enoyl-CoA_hyd/isom_CS"/>
</dbReference>
<dbReference type="GO" id="GO:0004300">
    <property type="term" value="F:enoyl-CoA hydratase activity"/>
    <property type="evidence" value="ECO:0007669"/>
    <property type="project" value="UniProtKB-EC"/>
</dbReference>
<dbReference type="InterPro" id="IPR029045">
    <property type="entry name" value="ClpP/crotonase-like_dom_sf"/>
</dbReference>
<name>A0A0H2LXX8_VARPD</name>
<comment type="caution">
    <text evidence="3">The sequence shown here is derived from an EMBL/GenBank/DDBJ whole genome shotgun (WGS) entry which is preliminary data.</text>
</comment>
<evidence type="ECO:0000313" key="3">
    <source>
        <dbReference type="EMBL" id="KLN53347.1"/>
    </source>
</evidence>
<keyword evidence="4" id="KW-1185">Reference proteome</keyword>
<dbReference type="PANTHER" id="PTHR43802:SF1">
    <property type="entry name" value="IP11341P-RELATED"/>
    <property type="match status" value="1"/>
</dbReference>
<comment type="similarity">
    <text evidence="1 2">Belongs to the enoyl-CoA hydratase/isomerase family.</text>
</comment>
<dbReference type="Gene3D" id="3.90.226.10">
    <property type="entry name" value="2-enoyl-CoA Hydratase, Chain A, domain 1"/>
    <property type="match status" value="1"/>
</dbReference>
<organism evidence="3 4">
    <name type="scientific">Variovorax paradoxus</name>
    <dbReference type="NCBI Taxonomy" id="34073"/>
    <lineage>
        <taxon>Bacteria</taxon>
        <taxon>Pseudomonadati</taxon>
        <taxon>Pseudomonadota</taxon>
        <taxon>Betaproteobacteria</taxon>
        <taxon>Burkholderiales</taxon>
        <taxon>Comamonadaceae</taxon>
        <taxon>Variovorax</taxon>
    </lineage>
</organism>
<dbReference type="PROSITE" id="PS00166">
    <property type="entry name" value="ENOYL_COA_HYDRATASE"/>
    <property type="match status" value="1"/>
</dbReference>
<dbReference type="EC" id="4.2.1.17" evidence="3"/>
<proteinExistence type="inferred from homology"/>
<dbReference type="Proteomes" id="UP000035170">
    <property type="component" value="Unassembled WGS sequence"/>
</dbReference>
<dbReference type="RefSeq" id="WP_047786794.1">
    <property type="nucleotide sequence ID" value="NZ_JZWI01000035.1"/>
</dbReference>
<dbReference type="AlphaFoldDB" id="A0A0H2LXX8"/>
<evidence type="ECO:0000313" key="4">
    <source>
        <dbReference type="Proteomes" id="UP000035170"/>
    </source>
</evidence>
<dbReference type="InterPro" id="IPR001753">
    <property type="entry name" value="Enoyl-CoA_hydra/iso"/>
</dbReference>
<protein>
    <submittedName>
        <fullName evidence="3">Putative enoyl-CoA hydratase echA8</fullName>
        <ecNumber evidence="3">4.2.1.17</ecNumber>
    </submittedName>
</protein>
<dbReference type="EMBL" id="JZWI01000035">
    <property type="protein sequence ID" value="KLN53347.1"/>
    <property type="molecule type" value="Genomic_DNA"/>
</dbReference>
<dbReference type="PATRIC" id="fig|34073.19.peg.5643"/>
<dbReference type="PANTHER" id="PTHR43802">
    <property type="entry name" value="ENOYL-COA HYDRATASE"/>
    <property type="match status" value="1"/>
</dbReference>
<accession>A0A0H2LXX8</accession>
<dbReference type="SUPFAM" id="SSF52096">
    <property type="entry name" value="ClpP/crotonase"/>
    <property type="match status" value="1"/>
</dbReference>
<dbReference type="CDD" id="cd06558">
    <property type="entry name" value="crotonase-like"/>
    <property type="match status" value="1"/>
</dbReference>
<sequence length="264" mass="28149">MPTHDPVLIDRLDDIAVVRLDRPAAMNAVDAALRAALTAQLGALDADPAVHAIVLTGSGERAFCGGQDLDESATIDTSTLAGWLNRQHAMYQAVRDVTKPLVAALNGTAVGAGFQMALMCDLRVAHPTLRMGQPEVKAGLASIVGSYLLSLQIGHSLNQQLSLTGELITGERAHALGLVNDLVAADQVLPRALERARALAALPGAALRTTKQRFRERTQAGFEEACSAGIRYQLECYATGEPQRAMREFLARRSTPDTSNTSKD</sequence>
<evidence type="ECO:0000256" key="2">
    <source>
        <dbReference type="RuleBase" id="RU003707"/>
    </source>
</evidence>
<dbReference type="Pfam" id="PF00378">
    <property type="entry name" value="ECH_1"/>
    <property type="match status" value="1"/>
</dbReference>
<reference evidence="3 4" key="1">
    <citation type="submission" date="2015-03" db="EMBL/GenBank/DDBJ databases">
        <title>Genome sequence of Variovorax paradoxus TBEA6.</title>
        <authorList>
            <person name="Poehlein A."/>
            <person name="Schuldes J."/>
            <person name="Wuebbeler J.H."/>
            <person name="Hiessl S."/>
            <person name="Steinbuechel A."/>
            <person name="Daniel R."/>
        </authorList>
    </citation>
    <scope>NUCLEOTIDE SEQUENCE [LARGE SCALE GENOMIC DNA]</scope>
    <source>
        <strain evidence="3 4">TBEA6</strain>
    </source>
</reference>
<gene>
    <name evidence="3" type="primary">echA87</name>
    <name evidence="3" type="ORF">VPARA_55130</name>
</gene>